<dbReference type="RefSeq" id="WP_116338756.1">
    <property type="nucleotide sequence ID" value="NZ_LT976857.1"/>
</dbReference>
<reference evidence="2" key="1">
    <citation type="submission" date="2018-01" db="EMBL/GenBank/DDBJ databases">
        <authorList>
            <person name="Clerissi C."/>
        </authorList>
    </citation>
    <scope>NUCLEOTIDE SEQUENCE</scope>
    <source>
        <strain evidence="2">Cupriavidus taiwanensis STM 3521</strain>
    </source>
</reference>
<evidence type="ECO:0000313" key="2">
    <source>
        <dbReference type="EMBL" id="SOY58532.1"/>
    </source>
</evidence>
<dbReference type="InterPro" id="IPR056362">
    <property type="entry name" value="AtuA-like_ferredoxin_dom"/>
</dbReference>
<protein>
    <recommendedName>
        <fullName evidence="1">AtuA-like ferredoxin-fold domain-containing protein</fullName>
    </recommendedName>
</protein>
<dbReference type="EMBL" id="OFSP01000031">
    <property type="protein sequence ID" value="SOY58532.1"/>
    <property type="molecule type" value="Genomic_DNA"/>
</dbReference>
<comment type="caution">
    <text evidence="2">The sequence shown here is derived from an EMBL/GenBank/DDBJ whole genome shotgun (WGS) entry which is preliminary data.</text>
</comment>
<evidence type="ECO:0000259" key="1">
    <source>
        <dbReference type="Pfam" id="PF23544"/>
    </source>
</evidence>
<gene>
    <name evidence="2" type="ORF">CBM2589_A10179</name>
</gene>
<dbReference type="AlphaFoldDB" id="A0A375BYJ8"/>
<dbReference type="Proteomes" id="UP000256297">
    <property type="component" value="Chromosome CBM2589_a"/>
</dbReference>
<name>A0A375BYJ8_9BURK</name>
<accession>A0A375BYJ8</accession>
<proteinExistence type="predicted"/>
<organism evidence="2">
    <name type="scientific">Cupriavidus taiwanensis</name>
    <dbReference type="NCBI Taxonomy" id="164546"/>
    <lineage>
        <taxon>Bacteria</taxon>
        <taxon>Pseudomonadati</taxon>
        <taxon>Pseudomonadota</taxon>
        <taxon>Betaproteobacteria</taxon>
        <taxon>Burkholderiales</taxon>
        <taxon>Burkholderiaceae</taxon>
        <taxon>Cupriavidus</taxon>
    </lineage>
</organism>
<feature type="domain" description="AtuA-like ferredoxin-fold" evidence="1">
    <location>
        <begin position="3"/>
        <end position="101"/>
    </location>
</feature>
<sequence>MMVPLRRVAHTRSGDKGNTSNTAVIAYDPAFYPYLKAQLTAPAFKALFGGVVTGEVERYAVDGLQVLNFVAHGALGGGVSRSLALDNYGKALASAVLRFELDIPDALAGLLRGPPA</sequence>
<dbReference type="PANTHER" id="PTHR47708:SF2">
    <property type="entry name" value="SI:CH73-132F6.5"/>
    <property type="match status" value="1"/>
</dbReference>
<dbReference type="Pfam" id="PF23544">
    <property type="entry name" value="AtuA_ferredoxin"/>
    <property type="match status" value="1"/>
</dbReference>
<dbReference type="PANTHER" id="PTHR47708">
    <property type="match status" value="1"/>
</dbReference>